<dbReference type="Proteomes" id="UP000677913">
    <property type="component" value="Unassembled WGS sequence"/>
</dbReference>
<accession>A0A8J7WH56</accession>
<evidence type="ECO:0000313" key="2">
    <source>
        <dbReference type="Proteomes" id="UP000677913"/>
    </source>
</evidence>
<sequence>MTGLDSTPTPRLYHRAADLPDVAPLLAGEVLYAKPDWLAYCEASAGGRIRHVVLEDAAGRAVAMATYRIVPDENVLSLYDLSSLLPAPPAGDAPGSAGSNAAKEPLRAAKSLVFPNAVGAVSGAHCVLLTDSGADPATRSALRRALVRAVAQHAAQEGCDTVGFLYLRDRDSAQDVAEALGDACAAPFPVAAQMQLAGGWPDFEGYLATLPSPRRNKIRRERKQFLEAGILTRAVPGTVALDEDTARLQLALRRRYGAGGTTASILADYEHLHASVEERVLVFRCEREGRLVGVSLALLDGDHLHVRLAGFDYGALAADFAYFNAVYYEPVRWGIEHGITRYSFGTGTYGAKLARGCRPSLLWGAVLWPAELREAAAAATAERGAALLTSLGLAPASDPPAGADDRIQGAHR</sequence>
<keyword evidence="1" id="KW-0012">Acyltransferase</keyword>
<reference evidence="1" key="1">
    <citation type="submission" date="2021-04" db="EMBL/GenBank/DDBJ databases">
        <title>Genome based classification of Actinospica acidithermotolerans sp. nov., an actinobacterium isolated from an Indonesian hot spring.</title>
        <authorList>
            <person name="Kusuma A.B."/>
            <person name="Putra K.E."/>
            <person name="Nafisah S."/>
            <person name="Loh J."/>
            <person name="Nouioui I."/>
            <person name="Goodfellow M."/>
        </authorList>
    </citation>
    <scope>NUCLEOTIDE SEQUENCE</scope>
    <source>
        <strain evidence="1">DSM 45618</strain>
    </source>
</reference>
<dbReference type="PANTHER" id="PTHR47017:SF1">
    <property type="entry name" value="ACYL-COA"/>
    <property type="match status" value="1"/>
</dbReference>
<dbReference type="EC" id="2.3.1.-" evidence="1"/>
<dbReference type="InterPro" id="IPR007434">
    <property type="entry name" value="FemAB-like"/>
</dbReference>
<dbReference type="GO" id="GO:0016746">
    <property type="term" value="F:acyltransferase activity"/>
    <property type="evidence" value="ECO:0007669"/>
    <property type="project" value="UniProtKB-KW"/>
</dbReference>
<keyword evidence="2" id="KW-1185">Reference proteome</keyword>
<gene>
    <name evidence="1" type="ORF">KGA66_03255</name>
</gene>
<organism evidence="1 2">
    <name type="scientific">Actinocrinis puniceicyclus</name>
    <dbReference type="NCBI Taxonomy" id="977794"/>
    <lineage>
        <taxon>Bacteria</taxon>
        <taxon>Bacillati</taxon>
        <taxon>Actinomycetota</taxon>
        <taxon>Actinomycetes</taxon>
        <taxon>Catenulisporales</taxon>
        <taxon>Actinospicaceae</taxon>
        <taxon>Actinocrinis</taxon>
    </lineage>
</organism>
<dbReference type="EMBL" id="JAGSXH010000006">
    <property type="protein sequence ID" value="MBS2962051.1"/>
    <property type="molecule type" value="Genomic_DNA"/>
</dbReference>
<comment type="caution">
    <text evidence="1">The sequence shown here is derived from an EMBL/GenBank/DDBJ whole genome shotgun (WGS) entry which is preliminary data.</text>
</comment>
<proteinExistence type="predicted"/>
<keyword evidence="1" id="KW-0808">Transferase</keyword>
<dbReference type="RefSeq" id="WP_211464316.1">
    <property type="nucleotide sequence ID" value="NZ_JAGSXH010000006.1"/>
</dbReference>
<dbReference type="PANTHER" id="PTHR47017">
    <property type="entry name" value="ACYL-COA"/>
    <property type="match status" value="1"/>
</dbReference>
<protein>
    <submittedName>
        <fullName evidence="1">GNAT family N-acetyltransferase</fullName>
        <ecNumber evidence="1">2.3.1.-</ecNumber>
    </submittedName>
</protein>
<dbReference type="SUPFAM" id="SSF55729">
    <property type="entry name" value="Acyl-CoA N-acyltransferases (Nat)"/>
    <property type="match status" value="1"/>
</dbReference>
<evidence type="ECO:0000313" key="1">
    <source>
        <dbReference type="EMBL" id="MBS2962051.1"/>
    </source>
</evidence>
<dbReference type="InterPro" id="IPR016181">
    <property type="entry name" value="Acyl_CoA_acyltransferase"/>
</dbReference>
<dbReference type="Pfam" id="PF04339">
    <property type="entry name" value="FemAB_like"/>
    <property type="match status" value="1"/>
</dbReference>
<dbReference type="Gene3D" id="3.40.630.30">
    <property type="match status" value="1"/>
</dbReference>
<dbReference type="AlphaFoldDB" id="A0A8J7WH56"/>
<name>A0A8J7WH56_9ACTN</name>